<dbReference type="Proteomes" id="UP000791080">
    <property type="component" value="Unassembled WGS sequence"/>
</dbReference>
<accession>A0ABT1JB62</accession>
<sequence length="129" mass="13276">MAEQYRPVRLGVEAGRLGVVLRPEHAPAEPVGLPGVQARRVAGALLVPDADAVATVITAGPGVVASLMVTTLSRLGGKVLTLTSPGAPPLTWALPVRWRPPQPQGPALTHPQRAGELIGRAASAAENHT</sequence>
<name>A0ABT1JB62_ACTCY</name>
<proteinExistence type="predicted"/>
<gene>
    <name evidence="1" type="ORF">G443_000015</name>
</gene>
<protein>
    <submittedName>
        <fullName evidence="1">Uncharacterized protein</fullName>
    </submittedName>
</protein>
<reference evidence="1 2" key="1">
    <citation type="submission" date="2013-07" db="EMBL/GenBank/DDBJ databases">
        <authorList>
            <consortium name="DOE Joint Genome Institute"/>
            <person name="Reeve W."/>
            <person name="Huntemann M."/>
            <person name="Han J."/>
            <person name="Chen A."/>
            <person name="Kyrpides N."/>
            <person name="Mavromatis K."/>
            <person name="Markowitz V."/>
            <person name="Palaniappan K."/>
            <person name="Ivanova N."/>
            <person name="Schaumberg A."/>
            <person name="Pati A."/>
            <person name="Liolios K."/>
            <person name="Nordberg H.P."/>
            <person name="Cantor M.N."/>
            <person name="Hua S.X."/>
            <person name="Woyke T."/>
        </authorList>
    </citation>
    <scope>NUCLEOTIDE SEQUENCE [LARGE SCALE GENOMIC DNA]</scope>
    <source>
        <strain evidence="1 2">DSM 43889</strain>
    </source>
</reference>
<evidence type="ECO:0000313" key="1">
    <source>
        <dbReference type="EMBL" id="MCP2329745.1"/>
    </source>
</evidence>
<comment type="caution">
    <text evidence="1">The sequence shown here is derived from an EMBL/GenBank/DDBJ whole genome shotgun (WGS) entry which is preliminary data.</text>
</comment>
<dbReference type="EMBL" id="AUBJ02000001">
    <property type="protein sequence ID" value="MCP2329745.1"/>
    <property type="molecule type" value="Genomic_DNA"/>
</dbReference>
<reference evidence="1 2" key="2">
    <citation type="submission" date="2022-06" db="EMBL/GenBank/DDBJ databases">
        <title>Genomic Encyclopedia of Type Strains, Phase I: the one thousand microbial genomes (KMG-I) project.</title>
        <authorList>
            <person name="Kyrpides N."/>
        </authorList>
    </citation>
    <scope>NUCLEOTIDE SEQUENCE [LARGE SCALE GENOMIC DNA]</scope>
    <source>
        <strain evidence="1 2">DSM 43889</strain>
    </source>
</reference>
<organism evidence="1 2">
    <name type="scientific">Actinoalloteichus caeruleus DSM 43889</name>
    <dbReference type="NCBI Taxonomy" id="1120930"/>
    <lineage>
        <taxon>Bacteria</taxon>
        <taxon>Bacillati</taxon>
        <taxon>Actinomycetota</taxon>
        <taxon>Actinomycetes</taxon>
        <taxon>Pseudonocardiales</taxon>
        <taxon>Pseudonocardiaceae</taxon>
        <taxon>Actinoalloteichus</taxon>
        <taxon>Actinoalloteichus cyanogriseus</taxon>
    </lineage>
</organism>
<evidence type="ECO:0000313" key="2">
    <source>
        <dbReference type="Proteomes" id="UP000791080"/>
    </source>
</evidence>
<keyword evidence="2" id="KW-1185">Reference proteome</keyword>
<dbReference type="RefSeq" id="WP_026419168.1">
    <property type="nucleotide sequence ID" value="NZ_AUBJ02000001.1"/>
</dbReference>